<proteinExistence type="predicted"/>
<name>A0A0F9M392_9ZZZZ</name>
<gene>
    <name evidence="1" type="ORF">LCGC14_1433890</name>
</gene>
<comment type="caution">
    <text evidence="1">The sequence shown here is derived from an EMBL/GenBank/DDBJ whole genome shotgun (WGS) entry which is preliminary data.</text>
</comment>
<dbReference type="AlphaFoldDB" id="A0A0F9M392"/>
<organism evidence="1">
    <name type="scientific">marine sediment metagenome</name>
    <dbReference type="NCBI Taxonomy" id="412755"/>
    <lineage>
        <taxon>unclassified sequences</taxon>
        <taxon>metagenomes</taxon>
        <taxon>ecological metagenomes</taxon>
    </lineage>
</organism>
<reference evidence="1" key="1">
    <citation type="journal article" date="2015" name="Nature">
        <title>Complex archaea that bridge the gap between prokaryotes and eukaryotes.</title>
        <authorList>
            <person name="Spang A."/>
            <person name="Saw J.H."/>
            <person name="Jorgensen S.L."/>
            <person name="Zaremba-Niedzwiedzka K."/>
            <person name="Martijn J."/>
            <person name="Lind A.E."/>
            <person name="van Eijk R."/>
            <person name="Schleper C."/>
            <person name="Guy L."/>
            <person name="Ettema T.J."/>
        </authorList>
    </citation>
    <scope>NUCLEOTIDE SEQUENCE</scope>
</reference>
<sequence length="84" mass="9561">MAREFKDHFAALFGRPPKEYDPVEWGEKPKERALDIQENVPGIDIAGERPTLPYKAPCKPSTLMLQPLKQISLRAGQRFSVKLL</sequence>
<dbReference type="EMBL" id="LAZR01009696">
    <property type="protein sequence ID" value="KKM71115.1"/>
    <property type="molecule type" value="Genomic_DNA"/>
</dbReference>
<accession>A0A0F9M392</accession>
<protein>
    <submittedName>
        <fullName evidence="1">Uncharacterized protein</fullName>
    </submittedName>
</protein>
<evidence type="ECO:0000313" key="1">
    <source>
        <dbReference type="EMBL" id="KKM71115.1"/>
    </source>
</evidence>